<evidence type="ECO:0000256" key="6">
    <source>
        <dbReference type="ARBA" id="ARBA00023277"/>
    </source>
</evidence>
<dbReference type="RefSeq" id="WP_267773889.1">
    <property type="nucleotide sequence ID" value="NZ_JAPNKE010000002.1"/>
</dbReference>
<name>A0A9X3EV13_9BACT</name>
<comment type="cofactor">
    <cofactor evidence="8">
        <name>Mn(2+)</name>
        <dbReference type="ChEBI" id="CHEBI:29035"/>
    </cofactor>
</comment>
<dbReference type="Gene3D" id="3.30.540.10">
    <property type="entry name" value="Fructose-1,6-Bisphosphatase, subunit A, domain 1"/>
    <property type="match status" value="1"/>
</dbReference>
<evidence type="ECO:0000313" key="10">
    <source>
        <dbReference type="EMBL" id="MCY1010793.1"/>
    </source>
</evidence>
<proteinExistence type="inferred from homology"/>
<dbReference type="AlphaFoldDB" id="A0A9X3EV13"/>
<dbReference type="PANTHER" id="PTHR30447">
    <property type="entry name" value="FRUCTOSE-1,6-BISPHOSPHATASE CLASS 2"/>
    <property type="match status" value="1"/>
</dbReference>
<dbReference type="GO" id="GO:0030388">
    <property type="term" value="P:fructose 1,6-bisphosphate metabolic process"/>
    <property type="evidence" value="ECO:0007669"/>
    <property type="project" value="TreeGrafter"/>
</dbReference>
<dbReference type="SUPFAM" id="SSF56655">
    <property type="entry name" value="Carbohydrate phosphatase"/>
    <property type="match status" value="1"/>
</dbReference>
<dbReference type="PANTHER" id="PTHR30447:SF0">
    <property type="entry name" value="FRUCTOSE-1,6-BISPHOSPHATASE 1 CLASS 2-RELATED"/>
    <property type="match status" value="1"/>
</dbReference>
<evidence type="ECO:0000256" key="5">
    <source>
        <dbReference type="ARBA" id="ARBA00023211"/>
    </source>
</evidence>
<dbReference type="GO" id="GO:0042132">
    <property type="term" value="F:fructose 1,6-bisphosphate 1-phosphatase activity"/>
    <property type="evidence" value="ECO:0007669"/>
    <property type="project" value="UniProtKB-EC"/>
</dbReference>
<comment type="similarity">
    <text evidence="2 7">Belongs to the FBPase class 2 family.</text>
</comment>
<dbReference type="GO" id="GO:0006094">
    <property type="term" value="P:gluconeogenesis"/>
    <property type="evidence" value="ECO:0007669"/>
    <property type="project" value="InterPro"/>
</dbReference>
<evidence type="ECO:0000256" key="9">
    <source>
        <dbReference type="PIRSR" id="PIRSR004532-2"/>
    </source>
</evidence>
<accession>A0A9X3EV13</accession>
<evidence type="ECO:0000256" key="2">
    <source>
        <dbReference type="ARBA" id="ARBA00008989"/>
    </source>
</evidence>
<dbReference type="Gene3D" id="3.40.190.90">
    <property type="match status" value="1"/>
</dbReference>
<evidence type="ECO:0000256" key="4">
    <source>
        <dbReference type="ARBA" id="ARBA00022801"/>
    </source>
</evidence>
<feature type="binding site" evidence="8">
    <location>
        <position position="90"/>
    </location>
    <ligand>
        <name>Mn(2+)</name>
        <dbReference type="ChEBI" id="CHEBI:29035"/>
        <label>2</label>
    </ligand>
</feature>
<dbReference type="EMBL" id="JAPNKE010000002">
    <property type="protein sequence ID" value="MCY1010793.1"/>
    <property type="molecule type" value="Genomic_DNA"/>
</dbReference>
<feature type="binding site" evidence="9">
    <location>
        <begin position="188"/>
        <end position="190"/>
    </location>
    <ligand>
        <name>substrate</name>
    </ligand>
</feature>
<organism evidence="10 11">
    <name type="scientific">Nannocystis pusilla</name>
    <dbReference type="NCBI Taxonomy" id="889268"/>
    <lineage>
        <taxon>Bacteria</taxon>
        <taxon>Pseudomonadati</taxon>
        <taxon>Myxococcota</taxon>
        <taxon>Polyangia</taxon>
        <taxon>Nannocystales</taxon>
        <taxon>Nannocystaceae</taxon>
        <taxon>Nannocystis</taxon>
    </lineage>
</organism>
<dbReference type="GO" id="GO:0006071">
    <property type="term" value="P:glycerol metabolic process"/>
    <property type="evidence" value="ECO:0007669"/>
    <property type="project" value="InterPro"/>
</dbReference>
<feature type="binding site" evidence="8">
    <location>
        <position position="57"/>
    </location>
    <ligand>
        <name>Mn(2+)</name>
        <dbReference type="ChEBI" id="CHEBI:29035"/>
        <label>1</label>
    </ligand>
</feature>
<dbReference type="GO" id="GO:0005829">
    <property type="term" value="C:cytosol"/>
    <property type="evidence" value="ECO:0007669"/>
    <property type="project" value="TreeGrafter"/>
</dbReference>
<feature type="binding site" evidence="9">
    <location>
        <begin position="90"/>
        <end position="92"/>
    </location>
    <ligand>
        <name>substrate</name>
    </ligand>
</feature>
<dbReference type="NCBIfam" id="TIGR00330">
    <property type="entry name" value="glpX"/>
    <property type="match status" value="1"/>
</dbReference>
<keyword evidence="11" id="KW-1185">Reference proteome</keyword>
<feature type="binding site" evidence="8">
    <location>
        <position position="215"/>
    </location>
    <ligand>
        <name>Mn(2+)</name>
        <dbReference type="ChEBI" id="CHEBI:29035"/>
        <label>2</label>
    </ligand>
</feature>
<keyword evidence="6 7" id="KW-0119">Carbohydrate metabolism</keyword>
<dbReference type="FunFam" id="3.40.190.90:FF:000001">
    <property type="entry name" value="Fructose-1,6-bisphosphatase"/>
    <property type="match status" value="1"/>
</dbReference>
<dbReference type="PIRSF" id="PIRSF004532">
    <property type="entry name" value="GlpX"/>
    <property type="match status" value="1"/>
</dbReference>
<gene>
    <name evidence="10" type="primary">glpX</name>
    <name evidence="10" type="ORF">OV079_35565</name>
</gene>
<comment type="catalytic activity">
    <reaction evidence="1">
        <text>beta-D-fructose 1,6-bisphosphate + H2O = beta-D-fructose 6-phosphate + phosphate</text>
        <dbReference type="Rhea" id="RHEA:11064"/>
        <dbReference type="ChEBI" id="CHEBI:15377"/>
        <dbReference type="ChEBI" id="CHEBI:32966"/>
        <dbReference type="ChEBI" id="CHEBI:43474"/>
        <dbReference type="ChEBI" id="CHEBI:57634"/>
        <dbReference type="EC" id="3.1.3.11"/>
    </reaction>
</comment>
<dbReference type="CDD" id="cd01516">
    <property type="entry name" value="FBPase_glpX"/>
    <property type="match status" value="1"/>
</dbReference>
<feature type="binding site" evidence="9">
    <location>
        <begin position="166"/>
        <end position="168"/>
    </location>
    <ligand>
        <name>substrate</name>
    </ligand>
</feature>
<dbReference type="InterPro" id="IPR004464">
    <property type="entry name" value="FBPase_class-2/SBPase"/>
</dbReference>
<evidence type="ECO:0000256" key="3">
    <source>
        <dbReference type="ARBA" id="ARBA00022723"/>
    </source>
</evidence>
<comment type="caution">
    <text evidence="10">The sequence shown here is derived from an EMBL/GenBank/DDBJ whole genome shotgun (WGS) entry which is preliminary data.</text>
</comment>
<keyword evidence="3 8" id="KW-0479">Metal-binding</keyword>
<keyword evidence="4 10" id="KW-0378">Hydrolase</keyword>
<dbReference type="Pfam" id="PF03320">
    <property type="entry name" value="FBPase_glpX"/>
    <property type="match status" value="1"/>
</dbReference>
<evidence type="ECO:0000256" key="7">
    <source>
        <dbReference type="PIRNR" id="PIRNR004532"/>
    </source>
</evidence>
<protein>
    <recommendedName>
        <fullName evidence="7">Fructose-1,6-bisphosphatase</fullName>
    </recommendedName>
</protein>
<keyword evidence="5 8" id="KW-0464">Manganese</keyword>
<dbReference type="GO" id="GO:0046872">
    <property type="term" value="F:metal ion binding"/>
    <property type="evidence" value="ECO:0007669"/>
    <property type="project" value="UniProtKB-KW"/>
</dbReference>
<evidence type="ECO:0000256" key="8">
    <source>
        <dbReference type="PIRSR" id="PIRSR004532-1"/>
    </source>
</evidence>
<reference evidence="10" key="1">
    <citation type="submission" date="2022-11" db="EMBL/GenBank/DDBJ databases">
        <title>Minimal conservation of predation-associated metabolite biosynthetic gene clusters underscores biosynthetic potential of Myxococcota including descriptions for ten novel species: Archangium lansinium sp. nov., Myxococcus landrumus sp. nov., Nannocystis bai.</title>
        <authorList>
            <person name="Ahearne A."/>
            <person name="Stevens C."/>
            <person name="Phillips K."/>
        </authorList>
    </citation>
    <scope>NUCLEOTIDE SEQUENCE</scope>
    <source>
        <strain evidence="10">Na p29</strain>
    </source>
</reference>
<feature type="binding site" evidence="8">
    <location>
        <position position="33"/>
    </location>
    <ligand>
        <name>Mn(2+)</name>
        <dbReference type="ChEBI" id="CHEBI:29035"/>
        <label>1</label>
    </ligand>
</feature>
<evidence type="ECO:0000256" key="1">
    <source>
        <dbReference type="ARBA" id="ARBA00001273"/>
    </source>
</evidence>
<feature type="binding site" evidence="9">
    <location>
        <position position="212"/>
    </location>
    <ligand>
        <name>substrate</name>
    </ligand>
</feature>
<evidence type="ECO:0000313" key="11">
    <source>
        <dbReference type="Proteomes" id="UP001150924"/>
    </source>
</evidence>
<feature type="binding site" evidence="9">
    <location>
        <position position="121"/>
    </location>
    <ligand>
        <name>substrate</name>
    </ligand>
</feature>
<feature type="binding site" evidence="8">
    <location>
        <position position="87"/>
    </location>
    <ligand>
        <name>Mn(2+)</name>
        <dbReference type="ChEBI" id="CHEBI:29035"/>
        <label>2</label>
    </ligand>
</feature>
<sequence length="320" mass="34119">MDRTLVLEYTRVTEAAAIAASTMIGRGDRNGADAAAVKAMRDAFERVAARGTIVIGEGERDEAPMLYIGEKVGPSDPTLPEVDIAVDPLEGTNLCANGLPGSITVLAVTDRGLLLNAPDCYMMKIACGPEGRGKISLSKSPRDNLYTLAAAKGRRPDELTVVVLDRPRHENLVAELREAGARIHLITDGDVAPVVATCIPKSGIDMVYGIGGAPEGVLGAAAIHCMGGEFVGKLVFRSDDERKRAIAMGHKDPDRVFGVEDLVRGDVLFVATGVTGGPLLKGVRRIGDRMHLQSLALRSKTGTIRWVDTSVDAHRFLHEH</sequence>
<dbReference type="Proteomes" id="UP001150924">
    <property type="component" value="Unassembled WGS sequence"/>
</dbReference>